<keyword evidence="2" id="KW-1185">Reference proteome</keyword>
<comment type="caution">
    <text evidence="1">The sequence shown here is derived from an EMBL/GenBank/DDBJ whole genome shotgun (WGS) entry which is preliminary data.</text>
</comment>
<gene>
    <name evidence="1" type="ORF">HMPREF0080_00644</name>
</gene>
<name>G9YG80_9FIRM</name>
<organism evidence="1 2">
    <name type="scientific">Anaeroglobus geminatus F0357</name>
    <dbReference type="NCBI Taxonomy" id="861450"/>
    <lineage>
        <taxon>Bacteria</taxon>
        <taxon>Bacillati</taxon>
        <taxon>Bacillota</taxon>
        <taxon>Negativicutes</taxon>
        <taxon>Veillonellales</taxon>
        <taxon>Veillonellaceae</taxon>
        <taxon>Anaeroglobus</taxon>
    </lineage>
</organism>
<accession>G9YG80</accession>
<reference evidence="1 2" key="1">
    <citation type="submission" date="2011-08" db="EMBL/GenBank/DDBJ databases">
        <authorList>
            <person name="Weinstock G."/>
            <person name="Sodergren E."/>
            <person name="Clifton S."/>
            <person name="Fulton L."/>
            <person name="Fulton B."/>
            <person name="Courtney L."/>
            <person name="Fronick C."/>
            <person name="Harrison M."/>
            <person name="Strong C."/>
            <person name="Farmer C."/>
            <person name="Delahaunty K."/>
            <person name="Markovic C."/>
            <person name="Hall O."/>
            <person name="Minx P."/>
            <person name="Tomlinson C."/>
            <person name="Mitreva M."/>
            <person name="Hou S."/>
            <person name="Chen J."/>
            <person name="Wollam A."/>
            <person name="Pepin K.H."/>
            <person name="Johnson M."/>
            <person name="Bhonagiri V."/>
            <person name="Zhang X."/>
            <person name="Suruliraj S."/>
            <person name="Warren W."/>
            <person name="Chinwalla A."/>
            <person name="Mardis E.R."/>
            <person name="Wilson R.K."/>
        </authorList>
    </citation>
    <scope>NUCLEOTIDE SEQUENCE [LARGE SCALE GENOMIC DNA]</scope>
    <source>
        <strain evidence="1 2">F0357</strain>
    </source>
</reference>
<dbReference type="AlphaFoldDB" id="G9YG80"/>
<dbReference type="EMBL" id="AGCJ01000019">
    <property type="protein sequence ID" value="EHM42393.1"/>
    <property type="molecule type" value="Genomic_DNA"/>
</dbReference>
<protein>
    <submittedName>
        <fullName evidence="1">Uncharacterized protein</fullName>
    </submittedName>
</protein>
<evidence type="ECO:0000313" key="2">
    <source>
        <dbReference type="Proteomes" id="UP000005481"/>
    </source>
</evidence>
<evidence type="ECO:0000313" key="1">
    <source>
        <dbReference type="EMBL" id="EHM42393.1"/>
    </source>
</evidence>
<dbReference type="Proteomes" id="UP000005481">
    <property type="component" value="Unassembled WGS sequence"/>
</dbReference>
<dbReference type="STRING" id="861450.HMPREF0080_00644"/>
<proteinExistence type="predicted"/>
<dbReference type="HOGENOM" id="CLU_3211646_0_0_9"/>
<sequence>MKVKPLLLFFLIMATAISQHRDSLPNKNNKVATIKLSTLPVSTN</sequence>